<feature type="transmembrane region" description="Helical" evidence="6">
    <location>
        <begin position="363"/>
        <end position="388"/>
    </location>
</feature>
<dbReference type="EMBL" id="CP028103">
    <property type="protein sequence ID" value="AVQ30459.1"/>
    <property type="molecule type" value="Genomic_DNA"/>
</dbReference>
<reference evidence="8" key="1">
    <citation type="journal article" date="2018" name="MSphere">
        <title>Fusobacterium Genomics Using MinION and Illumina Sequencing Enables Genome Completion and Correction.</title>
        <authorList>
            <person name="Todd S.M."/>
            <person name="Settlage R.E."/>
            <person name="Lahmers K.K."/>
            <person name="Slade D.J."/>
        </authorList>
    </citation>
    <scope>NUCLEOTIDE SEQUENCE [LARGE SCALE GENOMIC DNA]</scope>
    <source>
        <strain evidence="8">ATCC 27725</strain>
    </source>
</reference>
<feature type="transmembrane region" description="Helical" evidence="6">
    <location>
        <begin position="103"/>
        <end position="121"/>
    </location>
</feature>
<evidence type="ECO:0000256" key="3">
    <source>
        <dbReference type="ARBA" id="ARBA00022692"/>
    </source>
</evidence>
<feature type="transmembrane region" description="Helical" evidence="6">
    <location>
        <begin position="256"/>
        <end position="278"/>
    </location>
</feature>
<comment type="subcellular location">
    <subcellularLocation>
        <location evidence="1">Cell membrane</location>
        <topology evidence="1">Multi-pass membrane protein</topology>
    </subcellularLocation>
</comment>
<evidence type="ECO:0000313" key="7">
    <source>
        <dbReference type="EMBL" id="AVQ30459.1"/>
    </source>
</evidence>
<feature type="transmembrane region" description="Helical" evidence="6">
    <location>
        <begin position="408"/>
        <end position="430"/>
    </location>
</feature>
<evidence type="ECO:0000313" key="8">
    <source>
        <dbReference type="Proteomes" id="UP000241238"/>
    </source>
</evidence>
<evidence type="ECO:0000256" key="5">
    <source>
        <dbReference type="ARBA" id="ARBA00023136"/>
    </source>
</evidence>
<keyword evidence="8" id="KW-1185">Reference proteome</keyword>
<dbReference type="GeneID" id="77467180"/>
<feature type="transmembrane region" description="Helical" evidence="6">
    <location>
        <begin position="290"/>
        <end position="309"/>
    </location>
</feature>
<evidence type="ECO:0000256" key="6">
    <source>
        <dbReference type="SAM" id="Phobius"/>
    </source>
</evidence>
<keyword evidence="5 6" id="KW-0472">Membrane</keyword>
<sequence length="435" mass="46295">MIFDLPPILGFLPLILYIYLMLKGKDMNLSVLLCVLLGAIMTGESVIGFGETLKNSLSSFLSLIGFIIVLGSGLGEVLTHTKVAQNIVYFVVEKTNIKTEKQAILISMVTCTLLVSMLGTLSGSVAIVAPILIPIVACLGLTPSTLGVIFHGAAATGLQIGPFVPPVATIMGLTGLTYSKFMINAGIPMGTIIWVSTYFMACHTQKLTRGKENFSESETKASDFKATPIVNRATFAFIGTMVVMLVYGIMAKAGASYAIVVMLTAALVTGLSAGMSLTDAIKKLVEGSSKMYWMFFMFILFDPFLNYVAKSGAFESISNYMKPLIDAGGVGAFLVIAAAIGVFGISGAGVAQAQITHELFLPLVISMSVNMGIWSFIVLVACQVTFFVSPTVDMVGTMGLAHSKNIKAMLKNGWCITIVTFIVVIIRAILYAKGI</sequence>
<feature type="transmembrane region" description="Helical" evidence="6">
    <location>
        <begin position="157"/>
        <end position="175"/>
    </location>
</feature>
<keyword evidence="2" id="KW-1003">Cell membrane</keyword>
<dbReference type="Proteomes" id="UP000241238">
    <property type="component" value="Chromosome"/>
</dbReference>
<evidence type="ECO:0000256" key="1">
    <source>
        <dbReference type="ARBA" id="ARBA00004651"/>
    </source>
</evidence>
<accession>A0ABN5JHS0</accession>
<gene>
    <name evidence="7" type="ORF">C4N18_04190</name>
</gene>
<feature type="transmembrane region" description="Helical" evidence="6">
    <location>
        <begin position="229"/>
        <end position="250"/>
    </location>
</feature>
<evidence type="ECO:0000256" key="4">
    <source>
        <dbReference type="ARBA" id="ARBA00022989"/>
    </source>
</evidence>
<feature type="transmembrane region" description="Helical" evidence="6">
    <location>
        <begin position="29"/>
        <end position="50"/>
    </location>
</feature>
<organism evidence="7 8">
    <name type="scientific">Fusobacterium varium ATCC 27725</name>
    <dbReference type="NCBI Taxonomy" id="469618"/>
    <lineage>
        <taxon>Bacteria</taxon>
        <taxon>Fusobacteriati</taxon>
        <taxon>Fusobacteriota</taxon>
        <taxon>Fusobacteriia</taxon>
        <taxon>Fusobacteriales</taxon>
        <taxon>Fusobacteriaceae</taxon>
        <taxon>Fusobacterium</taxon>
    </lineage>
</organism>
<dbReference type="RefSeq" id="WP_005952009.1">
    <property type="nucleotide sequence ID" value="NZ_CP028103.1"/>
</dbReference>
<dbReference type="InterPro" id="IPR018385">
    <property type="entry name" value="C4_dicarb_anaerob_car-like"/>
</dbReference>
<dbReference type="Pfam" id="PF03606">
    <property type="entry name" value="DcuC"/>
    <property type="match status" value="1"/>
</dbReference>
<keyword evidence="4 6" id="KW-1133">Transmembrane helix</keyword>
<feature type="transmembrane region" description="Helical" evidence="6">
    <location>
        <begin position="127"/>
        <end position="150"/>
    </location>
</feature>
<feature type="transmembrane region" description="Helical" evidence="6">
    <location>
        <begin position="6"/>
        <end position="22"/>
    </location>
</feature>
<feature type="transmembrane region" description="Helical" evidence="6">
    <location>
        <begin position="329"/>
        <end position="351"/>
    </location>
</feature>
<proteinExistence type="predicted"/>
<protein>
    <submittedName>
        <fullName evidence="7">Citrate transporter</fullName>
    </submittedName>
</protein>
<name>A0ABN5JHS0_FUSVA</name>
<feature type="transmembrane region" description="Helical" evidence="6">
    <location>
        <begin position="56"/>
        <end position="75"/>
    </location>
</feature>
<keyword evidence="3 6" id="KW-0812">Transmembrane</keyword>
<evidence type="ECO:0000256" key="2">
    <source>
        <dbReference type="ARBA" id="ARBA00022475"/>
    </source>
</evidence>
<feature type="transmembrane region" description="Helical" evidence="6">
    <location>
        <begin position="181"/>
        <end position="201"/>
    </location>
</feature>